<name>A0A6J7RHH9_9ZZZZ</name>
<evidence type="ECO:0000313" key="1">
    <source>
        <dbReference type="EMBL" id="CAB5028239.1"/>
    </source>
</evidence>
<accession>A0A6J7RHH9</accession>
<dbReference type="EMBL" id="CAFBPJ010000197">
    <property type="protein sequence ID" value="CAB5028239.1"/>
    <property type="molecule type" value="Genomic_DNA"/>
</dbReference>
<reference evidence="1" key="1">
    <citation type="submission" date="2020-05" db="EMBL/GenBank/DDBJ databases">
        <authorList>
            <person name="Chiriac C."/>
            <person name="Salcher M."/>
            <person name="Ghai R."/>
            <person name="Kavagutti S V."/>
        </authorList>
    </citation>
    <scope>NUCLEOTIDE SEQUENCE</scope>
</reference>
<proteinExistence type="predicted"/>
<sequence>MIASHIGDVVNVLDVYRALIDAGTAHRATPKRRFINDRQVKAGGAVTVEGVTVVTGVLTALP</sequence>
<organism evidence="1">
    <name type="scientific">freshwater metagenome</name>
    <dbReference type="NCBI Taxonomy" id="449393"/>
    <lineage>
        <taxon>unclassified sequences</taxon>
        <taxon>metagenomes</taxon>
        <taxon>ecological metagenomes</taxon>
    </lineage>
</organism>
<protein>
    <submittedName>
        <fullName evidence="1">Unannotated protein</fullName>
    </submittedName>
</protein>
<gene>
    <name evidence="1" type="ORF">UFOPK4092_01377</name>
</gene>
<dbReference type="AlphaFoldDB" id="A0A6J7RHH9"/>